<feature type="domain" description="Kindlin-2 N-terminal" evidence="1">
    <location>
        <begin position="7"/>
        <end position="51"/>
    </location>
</feature>
<evidence type="ECO:0000259" key="1">
    <source>
        <dbReference type="Pfam" id="PF18124"/>
    </source>
</evidence>
<name>A0A8C1VCY4_CYPCA</name>
<proteinExistence type="predicted"/>
<dbReference type="InterPro" id="IPR037843">
    <property type="entry name" value="Kindlin/fermitin"/>
</dbReference>
<dbReference type="Ensembl" id="ENSCCRT00015051927.1">
    <property type="protein sequence ID" value="ENSCCRP00015050244.1"/>
    <property type="gene ID" value="ENSCCRG00015020734.1"/>
</dbReference>
<organism evidence="2 3">
    <name type="scientific">Cyprinus carpio</name>
    <name type="common">Common carp</name>
    <dbReference type="NCBI Taxonomy" id="7962"/>
    <lineage>
        <taxon>Eukaryota</taxon>
        <taxon>Metazoa</taxon>
        <taxon>Chordata</taxon>
        <taxon>Craniata</taxon>
        <taxon>Vertebrata</taxon>
        <taxon>Euteleostomi</taxon>
        <taxon>Actinopterygii</taxon>
        <taxon>Neopterygii</taxon>
        <taxon>Teleostei</taxon>
        <taxon>Ostariophysi</taxon>
        <taxon>Cypriniformes</taxon>
        <taxon>Cyprinidae</taxon>
        <taxon>Cyprininae</taxon>
        <taxon>Cyprinus</taxon>
    </lineage>
</organism>
<evidence type="ECO:0000313" key="3">
    <source>
        <dbReference type="Proteomes" id="UP000694700"/>
    </source>
</evidence>
<protein>
    <recommendedName>
        <fullName evidence="1">Kindlin-2 N-terminal domain-containing protein</fullName>
    </recommendedName>
</protein>
<dbReference type="Gene3D" id="3.10.20.90">
    <property type="entry name" value="Phosphatidylinositol 3-kinase Catalytic Subunit, Chain A, domain 1"/>
    <property type="match status" value="1"/>
</dbReference>
<dbReference type="GO" id="GO:0007160">
    <property type="term" value="P:cell-matrix adhesion"/>
    <property type="evidence" value="ECO:0007669"/>
    <property type="project" value="TreeGrafter"/>
</dbReference>
<dbReference type="Pfam" id="PF18124">
    <property type="entry name" value="Kindlin_2_N"/>
    <property type="match status" value="1"/>
</dbReference>
<dbReference type="PANTHER" id="PTHR16160:SF12">
    <property type="entry name" value="FERMITIN FAMILY HOMOLOG 1"/>
    <property type="match status" value="1"/>
</dbReference>
<sequence>MATAAEYGHNSWELSVQVDQREGDEGMKFKLRVKGDLHVGGLMLKLVEKISEYLQSSFCDKKCICSCY</sequence>
<dbReference type="PANTHER" id="PTHR16160">
    <property type="entry name" value="FERMITIN 2-RELATED"/>
    <property type="match status" value="1"/>
</dbReference>
<dbReference type="InterPro" id="IPR040790">
    <property type="entry name" value="Kindlin_2_N"/>
</dbReference>
<dbReference type="GO" id="GO:0005925">
    <property type="term" value="C:focal adhesion"/>
    <property type="evidence" value="ECO:0007669"/>
    <property type="project" value="TreeGrafter"/>
</dbReference>
<dbReference type="AlphaFoldDB" id="A0A8C1VCY4"/>
<dbReference type="GO" id="GO:0007229">
    <property type="term" value="P:integrin-mediated signaling pathway"/>
    <property type="evidence" value="ECO:0007669"/>
    <property type="project" value="InterPro"/>
</dbReference>
<accession>A0A8C1VCY4</accession>
<reference evidence="2" key="1">
    <citation type="submission" date="2025-08" db="UniProtKB">
        <authorList>
            <consortium name="Ensembl"/>
        </authorList>
    </citation>
    <scope>IDENTIFICATION</scope>
</reference>
<evidence type="ECO:0000313" key="2">
    <source>
        <dbReference type="Ensembl" id="ENSCCRP00015050244.1"/>
    </source>
</evidence>
<dbReference type="GO" id="GO:0005178">
    <property type="term" value="F:integrin binding"/>
    <property type="evidence" value="ECO:0007669"/>
    <property type="project" value="TreeGrafter"/>
</dbReference>
<dbReference type="Proteomes" id="UP000694700">
    <property type="component" value="Unplaced"/>
</dbReference>